<evidence type="ECO:0000256" key="3">
    <source>
        <dbReference type="ARBA" id="ARBA00022741"/>
    </source>
</evidence>
<evidence type="ECO:0000259" key="8">
    <source>
        <dbReference type="PROSITE" id="PS50893"/>
    </source>
</evidence>
<keyword evidence="11" id="KW-1185">Reference proteome</keyword>
<reference evidence="10 11" key="1">
    <citation type="submission" date="2022-03" db="EMBL/GenBank/DDBJ databases">
        <title>Complete genome analysis of Roseomonas KG 17.1 : a prolific producer of plant growth promoters.</title>
        <authorList>
            <person name="Saadouli I."/>
            <person name="Najjari A."/>
            <person name="Mosbah A."/>
            <person name="Ouzari H.I."/>
        </authorList>
    </citation>
    <scope>NUCLEOTIDE SEQUENCE [LARGE SCALE GENOMIC DNA]</scope>
    <source>
        <strain evidence="10 11">KG17-1</strain>
    </source>
</reference>
<evidence type="ECO:0000256" key="5">
    <source>
        <dbReference type="ARBA" id="ARBA00022989"/>
    </source>
</evidence>
<dbReference type="InterPro" id="IPR039421">
    <property type="entry name" value="Type_1_exporter"/>
</dbReference>
<gene>
    <name evidence="10" type="ORF">MON41_20030</name>
</gene>
<proteinExistence type="predicted"/>
<organism evidence="10 11">
    <name type="scientific">Teichococcus vastitatis</name>
    <dbReference type="NCBI Taxonomy" id="2307076"/>
    <lineage>
        <taxon>Bacteria</taxon>
        <taxon>Pseudomonadati</taxon>
        <taxon>Pseudomonadota</taxon>
        <taxon>Alphaproteobacteria</taxon>
        <taxon>Acetobacterales</taxon>
        <taxon>Roseomonadaceae</taxon>
        <taxon>Roseomonas</taxon>
    </lineage>
</organism>
<sequence>MSILKVYGRVLGLLRPEWRRCAAMLPCGLAIAGIGFLEPVLFGRVIDLLSRSMHLSVAQLWDEAASLLGLWAAVGVTGIGAGMLVALMSDRMAHRSRMREMGRFFSHTLSLPAAFHGRTHSGVLLRTLTVGADTLFQLWLGFFRDQFVGFVSVLVLLPLTVLLNWRLSLALIVLVLLSGVLTALVIHRTQALQQGAEQCHLKLAATAQDTFANIAVVQAFTRLAAERRAFAALQGEALSRQFPVLNWWALLSILTRSASTLAILAIVVLGTLLHLRGQASVGEIVSFMGFAAMLIGRLEQMVWFTSKLFAQAPALREFFAVLDAASSVPEAASAAPLRATAGEVVFEDVSFAYPNGPAILSGVSFTARPGRVVALVGATGAGKSTAMTLLQRGWDPTAGRIAVDGQDLREVSLDSLRGAIGVVFQDSLLFNRSIRENLLVGKPDATQAEIEQACRLAEAHDFILRQPQGYDTLVGERGGTLSGGQKQRLAIARALLKNPPILILDEATSALDAATEAKVTRALKALMAGRTTFVIAHRLSTIRDADEILVFANGQIAERGGFDTLAAQGGLFAELAASQAVPAVDPVVVPFPAARAA</sequence>
<evidence type="ECO:0000256" key="4">
    <source>
        <dbReference type="ARBA" id="ARBA00022840"/>
    </source>
</evidence>
<feature type="transmembrane region" description="Helical" evidence="7">
    <location>
        <begin position="66"/>
        <end position="89"/>
    </location>
</feature>
<dbReference type="Proteomes" id="UP001201985">
    <property type="component" value="Unassembled WGS sequence"/>
</dbReference>
<dbReference type="SMART" id="SM00382">
    <property type="entry name" value="AAA"/>
    <property type="match status" value="1"/>
</dbReference>
<dbReference type="PANTHER" id="PTHR43394">
    <property type="entry name" value="ATP-DEPENDENT PERMEASE MDL1, MITOCHONDRIAL"/>
    <property type="match status" value="1"/>
</dbReference>
<dbReference type="InterPro" id="IPR036640">
    <property type="entry name" value="ABC1_TM_sf"/>
</dbReference>
<dbReference type="Gene3D" id="3.40.50.300">
    <property type="entry name" value="P-loop containing nucleotide triphosphate hydrolases"/>
    <property type="match status" value="1"/>
</dbReference>
<keyword evidence="3" id="KW-0547">Nucleotide-binding</keyword>
<dbReference type="PANTHER" id="PTHR43394:SF7">
    <property type="entry name" value="ABC TRANSPORTER B FAMILY MEMBER 28"/>
    <property type="match status" value="1"/>
</dbReference>
<dbReference type="PROSITE" id="PS00211">
    <property type="entry name" value="ABC_TRANSPORTER_1"/>
    <property type="match status" value="1"/>
</dbReference>
<keyword evidence="6 7" id="KW-0472">Membrane</keyword>
<keyword evidence="4 10" id="KW-0067">ATP-binding</keyword>
<feature type="domain" description="ABC transmembrane type-1" evidence="9">
    <location>
        <begin position="22"/>
        <end position="310"/>
    </location>
</feature>
<dbReference type="GO" id="GO:0005524">
    <property type="term" value="F:ATP binding"/>
    <property type="evidence" value="ECO:0007669"/>
    <property type="project" value="UniProtKB-KW"/>
</dbReference>
<feature type="domain" description="ABC transporter" evidence="8">
    <location>
        <begin position="344"/>
        <end position="578"/>
    </location>
</feature>
<keyword evidence="5 7" id="KW-1133">Transmembrane helix</keyword>
<dbReference type="Gene3D" id="1.20.1560.10">
    <property type="entry name" value="ABC transporter type 1, transmembrane domain"/>
    <property type="match status" value="1"/>
</dbReference>
<dbReference type="SUPFAM" id="SSF90123">
    <property type="entry name" value="ABC transporter transmembrane region"/>
    <property type="match status" value="1"/>
</dbReference>
<dbReference type="NCBIfam" id="NF010178">
    <property type="entry name" value="PRK13657.1"/>
    <property type="match status" value="1"/>
</dbReference>
<dbReference type="Pfam" id="PF00664">
    <property type="entry name" value="ABC_membrane"/>
    <property type="match status" value="1"/>
</dbReference>
<protein>
    <submittedName>
        <fullName evidence="10">Glucan ABC transporter ATP-binding protein/ permease</fullName>
    </submittedName>
</protein>
<dbReference type="InterPro" id="IPR027417">
    <property type="entry name" value="P-loop_NTPase"/>
</dbReference>
<feature type="transmembrane region" description="Helical" evidence="7">
    <location>
        <begin position="147"/>
        <end position="163"/>
    </location>
</feature>
<evidence type="ECO:0000313" key="10">
    <source>
        <dbReference type="EMBL" id="MCI0755959.1"/>
    </source>
</evidence>
<feature type="transmembrane region" description="Helical" evidence="7">
    <location>
        <begin position="21"/>
        <end position="46"/>
    </location>
</feature>
<accession>A0ABS9W9I6</accession>
<dbReference type="InterPro" id="IPR011527">
    <property type="entry name" value="ABC1_TM_dom"/>
</dbReference>
<feature type="transmembrane region" description="Helical" evidence="7">
    <location>
        <begin position="169"/>
        <end position="186"/>
    </location>
</feature>
<dbReference type="InterPro" id="IPR017871">
    <property type="entry name" value="ABC_transporter-like_CS"/>
</dbReference>
<evidence type="ECO:0000256" key="6">
    <source>
        <dbReference type="ARBA" id="ARBA00023136"/>
    </source>
</evidence>
<dbReference type="InterPro" id="IPR003439">
    <property type="entry name" value="ABC_transporter-like_ATP-bd"/>
</dbReference>
<feature type="transmembrane region" description="Helical" evidence="7">
    <location>
        <begin position="247"/>
        <end position="273"/>
    </location>
</feature>
<dbReference type="EMBL" id="JALBUU010000079">
    <property type="protein sequence ID" value="MCI0755959.1"/>
    <property type="molecule type" value="Genomic_DNA"/>
</dbReference>
<dbReference type="PROSITE" id="PS50929">
    <property type="entry name" value="ABC_TM1F"/>
    <property type="match status" value="1"/>
</dbReference>
<comment type="subcellular location">
    <subcellularLocation>
        <location evidence="1">Cell membrane</location>
        <topology evidence="1">Multi-pass membrane protein</topology>
    </subcellularLocation>
</comment>
<evidence type="ECO:0000256" key="2">
    <source>
        <dbReference type="ARBA" id="ARBA00022692"/>
    </source>
</evidence>
<dbReference type="Pfam" id="PF00005">
    <property type="entry name" value="ABC_tran"/>
    <property type="match status" value="1"/>
</dbReference>
<keyword evidence="2 7" id="KW-0812">Transmembrane</keyword>
<name>A0ABS9W9I6_9PROT</name>
<evidence type="ECO:0000313" key="11">
    <source>
        <dbReference type="Proteomes" id="UP001201985"/>
    </source>
</evidence>
<comment type="caution">
    <text evidence="10">The sequence shown here is derived from an EMBL/GenBank/DDBJ whole genome shotgun (WGS) entry which is preliminary data.</text>
</comment>
<dbReference type="InterPro" id="IPR003593">
    <property type="entry name" value="AAA+_ATPase"/>
</dbReference>
<evidence type="ECO:0000259" key="9">
    <source>
        <dbReference type="PROSITE" id="PS50929"/>
    </source>
</evidence>
<dbReference type="SUPFAM" id="SSF52540">
    <property type="entry name" value="P-loop containing nucleoside triphosphate hydrolases"/>
    <property type="match status" value="1"/>
</dbReference>
<dbReference type="PROSITE" id="PS50893">
    <property type="entry name" value="ABC_TRANSPORTER_2"/>
    <property type="match status" value="1"/>
</dbReference>
<evidence type="ECO:0000256" key="1">
    <source>
        <dbReference type="ARBA" id="ARBA00004651"/>
    </source>
</evidence>
<dbReference type="RefSeq" id="WP_241793711.1">
    <property type="nucleotide sequence ID" value="NZ_JALBUU010000079.1"/>
</dbReference>
<evidence type="ECO:0000256" key="7">
    <source>
        <dbReference type="SAM" id="Phobius"/>
    </source>
</evidence>